<dbReference type="PRINTS" id="PR01333">
    <property type="entry name" value="2POREKCHANEL"/>
</dbReference>
<gene>
    <name evidence="16" type="ORF">DdX_09984</name>
</gene>
<dbReference type="SUPFAM" id="SSF81324">
    <property type="entry name" value="Voltage-gated potassium channels"/>
    <property type="match status" value="2"/>
</dbReference>
<feature type="transmembrane region" description="Helical" evidence="14">
    <location>
        <begin position="203"/>
        <end position="222"/>
    </location>
</feature>
<feature type="transmembrane region" description="Helical" evidence="14">
    <location>
        <begin position="229"/>
        <end position="247"/>
    </location>
</feature>
<feature type="transmembrane region" description="Helical" evidence="14">
    <location>
        <begin position="289"/>
        <end position="309"/>
    </location>
</feature>
<feature type="transmembrane region" description="Helical" evidence="14">
    <location>
        <begin position="99"/>
        <end position="124"/>
    </location>
</feature>
<keyword evidence="4" id="KW-0633">Potassium transport</keyword>
<dbReference type="PRINTS" id="PR01095">
    <property type="entry name" value="TASKCHANNEL"/>
</dbReference>
<keyword evidence="11 12" id="KW-0407">Ion channel</keyword>
<comment type="caution">
    <text evidence="16">The sequence shown here is derived from an EMBL/GenBank/DDBJ whole genome shotgun (WGS) entry which is preliminary data.</text>
</comment>
<evidence type="ECO:0000256" key="13">
    <source>
        <dbReference type="SAM" id="MobiDB-lite"/>
    </source>
</evidence>
<dbReference type="PANTHER" id="PTHR11003:SF111">
    <property type="entry name" value="POTASSIUM CHANNEL DOMAIN-CONTAINING PROTEIN"/>
    <property type="match status" value="1"/>
</dbReference>
<accession>A0AAD4R2S9</accession>
<evidence type="ECO:0000256" key="7">
    <source>
        <dbReference type="ARBA" id="ARBA00022958"/>
    </source>
</evidence>
<feature type="transmembrane region" description="Helical" evidence="14">
    <location>
        <begin position="341"/>
        <end position="360"/>
    </location>
</feature>
<feature type="domain" description="Potassium channel" evidence="15">
    <location>
        <begin position="294"/>
        <end position="367"/>
    </location>
</feature>
<proteinExistence type="inferred from homology"/>
<organism evidence="16 17">
    <name type="scientific">Ditylenchus destructor</name>
    <dbReference type="NCBI Taxonomy" id="166010"/>
    <lineage>
        <taxon>Eukaryota</taxon>
        <taxon>Metazoa</taxon>
        <taxon>Ecdysozoa</taxon>
        <taxon>Nematoda</taxon>
        <taxon>Chromadorea</taxon>
        <taxon>Rhabditida</taxon>
        <taxon>Tylenchina</taxon>
        <taxon>Tylenchomorpha</taxon>
        <taxon>Sphaerularioidea</taxon>
        <taxon>Anguinidae</taxon>
        <taxon>Anguininae</taxon>
        <taxon>Ditylenchus</taxon>
    </lineage>
</organism>
<evidence type="ECO:0000256" key="5">
    <source>
        <dbReference type="ARBA" id="ARBA00022692"/>
    </source>
</evidence>
<dbReference type="GO" id="GO:0005886">
    <property type="term" value="C:plasma membrane"/>
    <property type="evidence" value="ECO:0007669"/>
    <property type="project" value="TreeGrafter"/>
</dbReference>
<comment type="subcellular location">
    <subcellularLocation>
        <location evidence="1">Membrane</location>
        <topology evidence="1">Multi-pass membrane protein</topology>
    </subcellularLocation>
</comment>
<feature type="domain" description="Potassium channel" evidence="15">
    <location>
        <begin position="201"/>
        <end position="257"/>
    </location>
</feature>
<evidence type="ECO:0000256" key="12">
    <source>
        <dbReference type="RuleBase" id="RU003857"/>
    </source>
</evidence>
<evidence type="ECO:0000256" key="8">
    <source>
        <dbReference type="ARBA" id="ARBA00022989"/>
    </source>
</evidence>
<dbReference type="InterPro" id="IPR003092">
    <property type="entry name" value="2pore_dom_K_chnl_TASK"/>
</dbReference>
<dbReference type="InterPro" id="IPR013099">
    <property type="entry name" value="K_chnl_dom"/>
</dbReference>
<evidence type="ECO:0000256" key="4">
    <source>
        <dbReference type="ARBA" id="ARBA00022538"/>
    </source>
</evidence>
<keyword evidence="6" id="KW-0631">Potassium channel</keyword>
<dbReference type="PANTHER" id="PTHR11003">
    <property type="entry name" value="POTASSIUM CHANNEL, SUBFAMILY K"/>
    <property type="match status" value="1"/>
</dbReference>
<keyword evidence="9 12" id="KW-0406">Ion transport</keyword>
<evidence type="ECO:0000256" key="6">
    <source>
        <dbReference type="ARBA" id="ARBA00022826"/>
    </source>
</evidence>
<evidence type="ECO:0000256" key="9">
    <source>
        <dbReference type="ARBA" id="ARBA00023065"/>
    </source>
</evidence>
<sequence>MNRISIGNRRSRSKPKLKDEKRYHRLGLFRHQKLESPNVPKRSATLSSHSNPQEHARLLKSQSTSTSLLSNTGIVQNVATNIHPKLHPSRMRIRHALRIASWHVALYCFVIFYLLGGAAVFHYLEGEEETHRHDKQAQYIQQLKEQFFQQISRHSHDKRYLEHALRHFMEKVSASHIPLENYLLLDATQPAKTSPDNLAHKRWTFPSSVLFSFTILTTIGYGNVAPTTTICQVFTMIYGAIGIPIFLITVADVGRFFKTFIMYIVQLIYKKEIKKRGERKLLREIGEVILVAVLFLLFIALGSAVLPLWEEQLTYFDSVYFSYMSLTTIGLGDIVPRRMDFLLPTLLYITIGLWLTTALVEQLADVFRLVHYYGRNVTNVKGITVWLGGHHVSVGSLIQTICRRVGMSDNVVGQINWDRTIDRALKGEPPPLVPIFPWHFADFLEHDPPLIDMSIEDLPYKDNDYDYFYSTKPSKTITCTSPKHIPGLCGRRNLSAPALARIYLISCSFHTT</sequence>
<evidence type="ECO:0000256" key="14">
    <source>
        <dbReference type="SAM" id="Phobius"/>
    </source>
</evidence>
<dbReference type="EMBL" id="JAKKPZ010000020">
    <property type="protein sequence ID" value="KAI1712020.1"/>
    <property type="molecule type" value="Genomic_DNA"/>
</dbReference>
<keyword evidence="7" id="KW-0630">Potassium</keyword>
<evidence type="ECO:0000313" key="16">
    <source>
        <dbReference type="EMBL" id="KAI1712020.1"/>
    </source>
</evidence>
<dbReference type="GO" id="GO:0015271">
    <property type="term" value="F:outward rectifier potassium channel activity"/>
    <property type="evidence" value="ECO:0007669"/>
    <property type="project" value="TreeGrafter"/>
</dbReference>
<name>A0AAD4R2S9_9BILA</name>
<dbReference type="AlphaFoldDB" id="A0AAD4R2S9"/>
<evidence type="ECO:0000256" key="1">
    <source>
        <dbReference type="ARBA" id="ARBA00004141"/>
    </source>
</evidence>
<feature type="region of interest" description="Disordered" evidence="13">
    <location>
        <begin position="37"/>
        <end position="62"/>
    </location>
</feature>
<evidence type="ECO:0000256" key="10">
    <source>
        <dbReference type="ARBA" id="ARBA00023136"/>
    </source>
</evidence>
<dbReference type="GO" id="GO:0022841">
    <property type="term" value="F:potassium ion leak channel activity"/>
    <property type="evidence" value="ECO:0007669"/>
    <property type="project" value="TreeGrafter"/>
</dbReference>
<dbReference type="Gene3D" id="1.10.287.70">
    <property type="match status" value="1"/>
</dbReference>
<keyword evidence="5 12" id="KW-0812">Transmembrane</keyword>
<evidence type="ECO:0000313" key="17">
    <source>
        <dbReference type="Proteomes" id="UP001201812"/>
    </source>
</evidence>
<keyword evidence="8 14" id="KW-1133">Transmembrane helix</keyword>
<dbReference type="GO" id="GO:0030322">
    <property type="term" value="P:stabilization of membrane potential"/>
    <property type="evidence" value="ECO:0007669"/>
    <property type="project" value="TreeGrafter"/>
</dbReference>
<evidence type="ECO:0000256" key="3">
    <source>
        <dbReference type="ARBA" id="ARBA00022448"/>
    </source>
</evidence>
<keyword evidence="10 14" id="KW-0472">Membrane</keyword>
<feature type="region of interest" description="Disordered" evidence="13">
    <location>
        <begin position="1"/>
        <end position="22"/>
    </location>
</feature>
<dbReference type="Pfam" id="PF07885">
    <property type="entry name" value="Ion_trans_2"/>
    <property type="match status" value="2"/>
</dbReference>
<protein>
    <submittedName>
        <fullName evidence="16">Ion channel domain-containing protein</fullName>
    </submittedName>
</protein>
<evidence type="ECO:0000256" key="2">
    <source>
        <dbReference type="ARBA" id="ARBA00006666"/>
    </source>
</evidence>
<evidence type="ECO:0000259" key="15">
    <source>
        <dbReference type="Pfam" id="PF07885"/>
    </source>
</evidence>
<evidence type="ECO:0000256" key="11">
    <source>
        <dbReference type="ARBA" id="ARBA00023303"/>
    </source>
</evidence>
<comment type="similarity">
    <text evidence="2 12">Belongs to the two pore domain potassium channel (TC 1.A.1.8) family.</text>
</comment>
<reference evidence="16" key="1">
    <citation type="submission" date="2022-01" db="EMBL/GenBank/DDBJ databases">
        <title>Genome Sequence Resource for Two Populations of Ditylenchus destructor, the Migratory Endoparasitic Phytonematode.</title>
        <authorList>
            <person name="Zhang H."/>
            <person name="Lin R."/>
            <person name="Xie B."/>
        </authorList>
    </citation>
    <scope>NUCLEOTIDE SEQUENCE</scope>
    <source>
        <strain evidence="16">BazhouSP</strain>
    </source>
</reference>
<dbReference type="Proteomes" id="UP001201812">
    <property type="component" value="Unassembled WGS sequence"/>
</dbReference>
<keyword evidence="17" id="KW-1185">Reference proteome</keyword>
<keyword evidence="3 12" id="KW-0813">Transport</keyword>
<dbReference type="InterPro" id="IPR003280">
    <property type="entry name" value="2pore_dom_K_chnl"/>
</dbReference>